<comment type="subcellular location">
    <subcellularLocation>
        <location evidence="1">Cell membrane</location>
        <topology evidence="1">Multi-pass membrane protein</topology>
    </subcellularLocation>
</comment>
<evidence type="ECO:0000256" key="3">
    <source>
        <dbReference type="ARBA" id="ARBA00022475"/>
    </source>
</evidence>
<proteinExistence type="predicted"/>
<organism evidence="9 10">
    <name type="scientific">Frisingicoccus caecimuris</name>
    <dbReference type="NCBI Taxonomy" id="1796636"/>
    <lineage>
        <taxon>Bacteria</taxon>
        <taxon>Bacillati</taxon>
        <taxon>Bacillota</taxon>
        <taxon>Clostridia</taxon>
        <taxon>Lachnospirales</taxon>
        <taxon>Lachnospiraceae</taxon>
        <taxon>Frisingicoccus</taxon>
    </lineage>
</organism>
<dbReference type="GO" id="GO:0016740">
    <property type="term" value="F:transferase activity"/>
    <property type="evidence" value="ECO:0007669"/>
    <property type="project" value="UniProtKB-KW"/>
</dbReference>
<keyword evidence="4 7" id="KW-0812">Transmembrane</keyword>
<evidence type="ECO:0000313" key="10">
    <source>
        <dbReference type="Proteomes" id="UP000295711"/>
    </source>
</evidence>
<name>A0A4V2SDQ9_9FIRM</name>
<dbReference type="InterPro" id="IPR000917">
    <property type="entry name" value="Sulfatase_N"/>
</dbReference>
<dbReference type="GO" id="GO:0005886">
    <property type="term" value="C:plasma membrane"/>
    <property type="evidence" value="ECO:0007669"/>
    <property type="project" value="UniProtKB-SubCell"/>
</dbReference>
<dbReference type="EMBL" id="SLXA01000006">
    <property type="protein sequence ID" value="TCO84656.1"/>
    <property type="molecule type" value="Genomic_DNA"/>
</dbReference>
<dbReference type="InterPro" id="IPR017850">
    <property type="entry name" value="Alkaline_phosphatase_core_sf"/>
</dbReference>
<evidence type="ECO:0000256" key="1">
    <source>
        <dbReference type="ARBA" id="ARBA00004651"/>
    </source>
</evidence>
<dbReference type="Gene3D" id="3.40.720.10">
    <property type="entry name" value="Alkaline Phosphatase, subunit A"/>
    <property type="match status" value="1"/>
</dbReference>
<sequence>MFKKCRIPKIPSILLWSVTPAISFWLLETLTHSVAKDMEFPLIALNLVFYYLLYGLILVISKRSFVSLGLGSLLVMIIGLVDYYVIQFRSVPLYPWDILSVKTAMSVSDNYSYSLDNDARICVLGFVLLIMIGIFTSWKLPFKNHQYHLLSVLSVAGAFVLYGTSVQMPAVHKAVGFYEYHFTPNAFYQMNGFIVSFVSNMQYLDVSKPANYSVEKVQQILEPYIEAEEVDSVYPNIIVIMNEAFSDPAVLGDFETNIDYMPFIRSLSENTVKGQLMVSVKGGNTANSEYEFLTGNSMAFLPSGSVPYQQYIRGDMPSVASQLKNLGYDTFSIHPYRANGWNRDKVYKYFGFDTSYFKESFVNAPILREYTTDLATYQKIVDIYTAKMPGQPMFVFDVTMQNHSSYSKEYDNFTPDVKVSGANGSARLLERYLSLIKVSDEAFGQLVGYFSQVDEPTVILMFGDHQPADWVVSPIYRMNGVEDTNSWSESMERYEVPFVLWANYDIDEEAVREEISYDFSEYDIFSVNYLSTMLFEAAGLPMSPFQKYMKDIMKDYPVLTANMFLDSEGVYFGVNMTQSLPEELKDYAILNYNLLFDAKHRKNEWYTR</sequence>
<dbReference type="RefSeq" id="WP_132091348.1">
    <property type="nucleotide sequence ID" value="NZ_JANKAQ010000008.1"/>
</dbReference>
<dbReference type="Pfam" id="PF00884">
    <property type="entry name" value="Sulfatase"/>
    <property type="match status" value="1"/>
</dbReference>
<evidence type="ECO:0000313" key="9">
    <source>
        <dbReference type="EMBL" id="TCO84656.1"/>
    </source>
</evidence>
<comment type="pathway">
    <text evidence="2">Cell wall biogenesis; lipoteichoic acid biosynthesis.</text>
</comment>
<accession>A0A4V2SDQ9</accession>
<keyword evidence="10" id="KW-1185">Reference proteome</keyword>
<evidence type="ECO:0000256" key="7">
    <source>
        <dbReference type="SAM" id="Phobius"/>
    </source>
</evidence>
<feature type="transmembrane region" description="Helical" evidence="7">
    <location>
        <begin position="40"/>
        <end position="60"/>
    </location>
</feature>
<keyword evidence="5 7" id="KW-1133">Transmembrane helix</keyword>
<dbReference type="SUPFAM" id="SSF53649">
    <property type="entry name" value="Alkaline phosphatase-like"/>
    <property type="match status" value="1"/>
</dbReference>
<dbReference type="OrthoDB" id="243547at2"/>
<dbReference type="PANTHER" id="PTHR47371">
    <property type="entry name" value="LIPOTEICHOIC ACID SYNTHASE"/>
    <property type="match status" value="1"/>
</dbReference>
<feature type="domain" description="Sulfatase N-terminal" evidence="8">
    <location>
        <begin position="235"/>
        <end position="516"/>
    </location>
</feature>
<dbReference type="Proteomes" id="UP000295711">
    <property type="component" value="Unassembled WGS sequence"/>
</dbReference>
<protein>
    <submittedName>
        <fullName evidence="9">Phosphoglycerol transferase MdoB-like AlkP superfamily enzyme</fullName>
    </submittedName>
</protein>
<gene>
    <name evidence="9" type="ORF">EV212_10683</name>
</gene>
<evidence type="ECO:0000256" key="5">
    <source>
        <dbReference type="ARBA" id="ARBA00022989"/>
    </source>
</evidence>
<dbReference type="AlphaFoldDB" id="A0A4V2SDQ9"/>
<keyword evidence="6 7" id="KW-0472">Membrane</keyword>
<keyword evidence="9" id="KW-0808">Transferase</keyword>
<dbReference type="InterPro" id="IPR050448">
    <property type="entry name" value="OpgB/LTA_synthase_biosynth"/>
</dbReference>
<evidence type="ECO:0000256" key="6">
    <source>
        <dbReference type="ARBA" id="ARBA00023136"/>
    </source>
</evidence>
<feature type="transmembrane region" description="Helical" evidence="7">
    <location>
        <begin position="65"/>
        <end position="86"/>
    </location>
</feature>
<keyword evidence="3" id="KW-1003">Cell membrane</keyword>
<comment type="caution">
    <text evidence="9">The sequence shown here is derived from an EMBL/GenBank/DDBJ whole genome shotgun (WGS) entry which is preliminary data.</text>
</comment>
<reference evidence="9 10" key="1">
    <citation type="submission" date="2019-03" db="EMBL/GenBank/DDBJ databases">
        <title>Genomic Encyclopedia of Type Strains, Phase IV (KMG-IV): sequencing the most valuable type-strain genomes for metagenomic binning, comparative biology and taxonomic classification.</title>
        <authorList>
            <person name="Goeker M."/>
        </authorList>
    </citation>
    <scope>NUCLEOTIDE SEQUENCE [LARGE SCALE GENOMIC DNA]</scope>
    <source>
        <strain evidence="9 10">DSM 28559</strain>
    </source>
</reference>
<feature type="transmembrane region" description="Helical" evidence="7">
    <location>
        <begin position="118"/>
        <end position="135"/>
    </location>
</feature>
<evidence type="ECO:0000259" key="8">
    <source>
        <dbReference type="Pfam" id="PF00884"/>
    </source>
</evidence>
<dbReference type="CDD" id="cd16015">
    <property type="entry name" value="LTA_synthase"/>
    <property type="match status" value="1"/>
</dbReference>
<feature type="transmembrane region" description="Helical" evidence="7">
    <location>
        <begin position="12"/>
        <end position="34"/>
    </location>
</feature>
<feature type="transmembrane region" description="Helical" evidence="7">
    <location>
        <begin position="147"/>
        <end position="164"/>
    </location>
</feature>
<evidence type="ECO:0000256" key="2">
    <source>
        <dbReference type="ARBA" id="ARBA00004936"/>
    </source>
</evidence>
<evidence type="ECO:0000256" key="4">
    <source>
        <dbReference type="ARBA" id="ARBA00022692"/>
    </source>
</evidence>
<dbReference type="PANTHER" id="PTHR47371:SF3">
    <property type="entry name" value="PHOSPHOGLYCEROL TRANSFERASE I"/>
    <property type="match status" value="1"/>
</dbReference>